<dbReference type="InterPro" id="IPR015854">
    <property type="entry name" value="ABC_transpr_LolD-like"/>
</dbReference>
<accession>A0ABS2GNF5</accession>
<evidence type="ECO:0000313" key="5">
    <source>
        <dbReference type="EMBL" id="MBM6924037.1"/>
    </source>
</evidence>
<dbReference type="Gene3D" id="3.40.50.300">
    <property type="entry name" value="P-loop containing nucleotide triphosphate hydrolases"/>
    <property type="match status" value="1"/>
</dbReference>
<name>A0ABS2GNF5_9FIRM</name>
<reference evidence="5 6" key="1">
    <citation type="journal article" date="2021" name="Sci. Rep.">
        <title>The distribution of antibiotic resistance genes in chicken gut microbiota commensals.</title>
        <authorList>
            <person name="Juricova H."/>
            <person name="Matiasovicova J."/>
            <person name="Kubasova T."/>
            <person name="Cejkova D."/>
            <person name="Rychlik I."/>
        </authorList>
    </citation>
    <scope>NUCLEOTIDE SEQUENCE [LARGE SCALE GENOMIC DNA]</scope>
    <source>
        <strain evidence="5 6">An564</strain>
    </source>
</reference>
<dbReference type="CDD" id="cd03255">
    <property type="entry name" value="ABC_MJ0796_LolCDE_FtsE"/>
    <property type="match status" value="1"/>
</dbReference>
<evidence type="ECO:0000313" key="6">
    <source>
        <dbReference type="Proteomes" id="UP000724149"/>
    </source>
</evidence>
<protein>
    <submittedName>
        <fullName evidence="5">ABC transporter ATP-binding protein</fullName>
    </submittedName>
</protein>
<dbReference type="InterPro" id="IPR003439">
    <property type="entry name" value="ABC_transporter-like_ATP-bd"/>
</dbReference>
<gene>
    <name evidence="5" type="ORF">H9X81_10120</name>
</gene>
<dbReference type="GO" id="GO:0005524">
    <property type="term" value="F:ATP binding"/>
    <property type="evidence" value="ECO:0007669"/>
    <property type="project" value="UniProtKB-KW"/>
</dbReference>
<proteinExistence type="predicted"/>
<dbReference type="InterPro" id="IPR027417">
    <property type="entry name" value="P-loop_NTPase"/>
</dbReference>
<dbReference type="Pfam" id="PF00005">
    <property type="entry name" value="ABC_tran"/>
    <property type="match status" value="1"/>
</dbReference>
<dbReference type="SUPFAM" id="SSF52540">
    <property type="entry name" value="P-loop containing nucleoside triphosphate hydrolases"/>
    <property type="match status" value="1"/>
</dbReference>
<evidence type="ECO:0000256" key="2">
    <source>
        <dbReference type="ARBA" id="ARBA00022741"/>
    </source>
</evidence>
<dbReference type="InterPro" id="IPR017911">
    <property type="entry name" value="MacB-like_ATP-bd"/>
</dbReference>
<dbReference type="Proteomes" id="UP000724149">
    <property type="component" value="Unassembled WGS sequence"/>
</dbReference>
<dbReference type="InterPro" id="IPR017871">
    <property type="entry name" value="ABC_transporter-like_CS"/>
</dbReference>
<dbReference type="EMBL" id="JACSNR010000010">
    <property type="protein sequence ID" value="MBM6924037.1"/>
    <property type="molecule type" value="Genomic_DNA"/>
</dbReference>
<dbReference type="PANTHER" id="PTHR24220">
    <property type="entry name" value="IMPORT ATP-BINDING PROTEIN"/>
    <property type="match status" value="1"/>
</dbReference>
<evidence type="ECO:0000259" key="4">
    <source>
        <dbReference type="PROSITE" id="PS50893"/>
    </source>
</evidence>
<comment type="caution">
    <text evidence="5">The sequence shown here is derived from an EMBL/GenBank/DDBJ whole genome shotgun (WGS) entry which is preliminary data.</text>
</comment>
<evidence type="ECO:0000256" key="1">
    <source>
        <dbReference type="ARBA" id="ARBA00022448"/>
    </source>
</evidence>
<dbReference type="PROSITE" id="PS00211">
    <property type="entry name" value="ABC_TRANSPORTER_1"/>
    <property type="match status" value="1"/>
</dbReference>
<keyword evidence="3 5" id="KW-0067">ATP-binding</keyword>
<sequence length="255" mass="28529">MSLLEVNHLKKIYTARYGGNSVQALADVNFTIENGEYTAIMGESGSGKTTLLNIIATLDRPTSGTVRLEGQELSTIPERRLAEFRRKNLGFVFQDFNLLDTFSIRDNILLPLVLDRMDLREMDRRLKMLSEQLGLGELLDHYPYEVSGGQKQRAAVARALITNPRLILADEPSGALDSKSTETLLRIFEGINRQGQTILMVTHSTRAASHAGRVLFIKDGIVYHQLYRGNLTVDQFYQKIVDTLTLITTGGRTNA</sequence>
<organism evidence="5 6">
    <name type="scientific">Hydrogenoanaerobacterium saccharovorans</name>
    <dbReference type="NCBI Taxonomy" id="474960"/>
    <lineage>
        <taxon>Bacteria</taxon>
        <taxon>Bacillati</taxon>
        <taxon>Bacillota</taxon>
        <taxon>Clostridia</taxon>
        <taxon>Eubacteriales</taxon>
        <taxon>Oscillospiraceae</taxon>
        <taxon>Hydrogenoanaerobacterium</taxon>
    </lineage>
</organism>
<evidence type="ECO:0000256" key="3">
    <source>
        <dbReference type="ARBA" id="ARBA00022840"/>
    </source>
</evidence>
<keyword evidence="6" id="KW-1185">Reference proteome</keyword>
<dbReference type="RefSeq" id="WP_177502786.1">
    <property type="nucleotide sequence ID" value="NZ_JACSNR010000010.1"/>
</dbReference>
<dbReference type="PROSITE" id="PS50893">
    <property type="entry name" value="ABC_TRANSPORTER_2"/>
    <property type="match status" value="1"/>
</dbReference>
<feature type="domain" description="ABC transporter" evidence="4">
    <location>
        <begin position="4"/>
        <end position="244"/>
    </location>
</feature>
<keyword evidence="1" id="KW-0813">Transport</keyword>
<dbReference type="SMART" id="SM00382">
    <property type="entry name" value="AAA"/>
    <property type="match status" value="1"/>
</dbReference>
<dbReference type="InterPro" id="IPR003593">
    <property type="entry name" value="AAA+_ATPase"/>
</dbReference>
<keyword evidence="2" id="KW-0547">Nucleotide-binding</keyword>
<dbReference type="PANTHER" id="PTHR24220:SF674">
    <property type="entry name" value="BACITRACIN EXPORT ATP-BINDING PROTEIN BCEA"/>
    <property type="match status" value="1"/>
</dbReference>